<comment type="caution">
    <text evidence="1">The sequence shown here is derived from an EMBL/GenBank/DDBJ whole genome shotgun (WGS) entry which is preliminary data.</text>
</comment>
<organism evidence="1 2">
    <name type="scientific">Leptospira weilii serovar Ranarum str. ICFT</name>
    <dbReference type="NCBI Taxonomy" id="1218598"/>
    <lineage>
        <taxon>Bacteria</taxon>
        <taxon>Pseudomonadati</taxon>
        <taxon>Spirochaetota</taxon>
        <taxon>Spirochaetia</taxon>
        <taxon>Leptospirales</taxon>
        <taxon>Leptospiraceae</taxon>
        <taxon>Leptospira</taxon>
    </lineage>
</organism>
<dbReference type="Proteomes" id="UP000012313">
    <property type="component" value="Unassembled WGS sequence"/>
</dbReference>
<name>N1WLJ8_9LEPT</name>
<dbReference type="AlphaFoldDB" id="N1WLJ8"/>
<reference evidence="1" key="1">
    <citation type="submission" date="2013-03" db="EMBL/GenBank/DDBJ databases">
        <authorList>
            <person name="Harkins D.M."/>
            <person name="Durkin A.S."/>
            <person name="Brinkac L.M."/>
            <person name="Haft D.H."/>
            <person name="Selengut J.D."/>
            <person name="Sanka R."/>
            <person name="DePew J."/>
            <person name="Purushe J."/>
            <person name="Hartskeerl R.A."/>
            <person name="Ahmed A."/>
            <person name="van der Linden H."/>
            <person name="Goris M.G.A."/>
            <person name="Vinetz J.M."/>
            <person name="Sutton G.G."/>
            <person name="Nierman W.C."/>
            <person name="Fouts D.E."/>
        </authorList>
    </citation>
    <scope>NUCLEOTIDE SEQUENCE [LARGE SCALE GENOMIC DNA]</scope>
    <source>
        <strain evidence="1">ICFT</strain>
    </source>
</reference>
<dbReference type="EMBL" id="AOHC02000026">
    <property type="protein sequence ID" value="EMY78019.1"/>
    <property type="molecule type" value="Genomic_DNA"/>
</dbReference>
<gene>
    <name evidence="1" type="ORF">LEP1GSC060_1884</name>
</gene>
<evidence type="ECO:0000313" key="2">
    <source>
        <dbReference type="Proteomes" id="UP000012313"/>
    </source>
</evidence>
<proteinExistence type="predicted"/>
<keyword evidence="2" id="KW-1185">Reference proteome</keyword>
<sequence>MALIVTFVWSRPNLIPDPLKQISETVKGNLNQELIQETGNTRTIPIQESANGTNQWELAVAALEKAREKNGETVVAAMENPNAKEFNSIDSFHEETIVRELNPKPIREAEYELYKSNIPILESNHKFIHSDTTANLNQEPIQEAAYELDKSNIQILELSNSESIQETANWEWAEDSYRIRLQENVNIERWAWENIQKKQNELHRGGNIRNHPPCLVANETARLLYPPSREEQRKNKDRKKQNVTRMFQQENRNRPELHQNFIIFQSPRTDRKLMHYYAIRMNGPPPTIHKQV</sequence>
<protein>
    <submittedName>
        <fullName evidence="1">Uncharacterized protein</fullName>
    </submittedName>
</protein>
<accession>N1WLJ8</accession>
<evidence type="ECO:0000313" key="1">
    <source>
        <dbReference type="EMBL" id="EMY78019.1"/>
    </source>
</evidence>